<feature type="domain" description="Cas12f1-like TNB" evidence="7">
    <location>
        <begin position="295"/>
        <end position="357"/>
    </location>
</feature>
<dbReference type="InterPro" id="IPR051399">
    <property type="entry name" value="RNA-guided_DNA_endo/Transpos"/>
</dbReference>
<evidence type="ECO:0000313" key="8">
    <source>
        <dbReference type="EMBL" id="BAY67303.1"/>
    </source>
</evidence>
<evidence type="ECO:0000256" key="4">
    <source>
        <dbReference type="ARBA" id="ARBA00023125"/>
    </source>
</evidence>
<organism evidence="8 9">
    <name type="scientific">Trichormus variabilis NIES-23</name>
    <dbReference type="NCBI Taxonomy" id="1973479"/>
    <lineage>
        <taxon>Bacteria</taxon>
        <taxon>Bacillati</taxon>
        <taxon>Cyanobacteriota</taxon>
        <taxon>Cyanophyceae</taxon>
        <taxon>Nostocales</taxon>
        <taxon>Nostocaceae</taxon>
        <taxon>Trichormus</taxon>
    </lineage>
</organism>
<evidence type="ECO:0000259" key="6">
    <source>
        <dbReference type="Pfam" id="PF01385"/>
    </source>
</evidence>
<dbReference type="AlphaFoldDB" id="A0A1Z4KEL5"/>
<dbReference type="PANTHER" id="PTHR30405:SF11">
    <property type="entry name" value="RNA-GUIDED DNA ENDONUCLEASE RV2885C-RELATED"/>
    <property type="match status" value="1"/>
</dbReference>
<dbReference type="Pfam" id="PF01385">
    <property type="entry name" value="OrfB_IS605"/>
    <property type="match status" value="1"/>
</dbReference>
<dbReference type="NCBIfam" id="NF040570">
    <property type="entry name" value="guided_TnpB"/>
    <property type="match status" value="1"/>
</dbReference>
<name>A0A1Z4KEL5_ANAVA</name>
<proteinExistence type="inferred from homology"/>
<evidence type="ECO:0008006" key="10">
    <source>
        <dbReference type="Google" id="ProtNLM"/>
    </source>
</evidence>
<dbReference type="InterPro" id="IPR001959">
    <property type="entry name" value="Transposase"/>
</dbReference>
<dbReference type="InterPro" id="IPR010095">
    <property type="entry name" value="Cas12f1-like_TNB"/>
</dbReference>
<evidence type="ECO:0000256" key="2">
    <source>
        <dbReference type="ARBA" id="ARBA00011044"/>
    </source>
</evidence>
<dbReference type="GO" id="GO:0006310">
    <property type="term" value="P:DNA recombination"/>
    <property type="evidence" value="ECO:0007669"/>
    <property type="project" value="UniProtKB-KW"/>
</dbReference>
<protein>
    <recommendedName>
        <fullName evidence="10">Transposase</fullName>
    </recommendedName>
</protein>
<dbReference type="GO" id="GO:0003677">
    <property type="term" value="F:DNA binding"/>
    <property type="evidence" value="ECO:0007669"/>
    <property type="project" value="UniProtKB-KW"/>
</dbReference>
<accession>A0A1Z4KEL5</accession>
<dbReference type="Proteomes" id="UP000217507">
    <property type="component" value="Chromosome"/>
</dbReference>
<dbReference type="EMBL" id="AP018216">
    <property type="protein sequence ID" value="BAY67303.1"/>
    <property type="molecule type" value="Genomic_DNA"/>
</dbReference>
<dbReference type="Pfam" id="PF07282">
    <property type="entry name" value="Cas12f1-like_TNB"/>
    <property type="match status" value="1"/>
</dbReference>
<gene>
    <name evidence="8" type="ORF">NIES23_00750</name>
</gene>
<dbReference type="NCBIfam" id="TIGR01766">
    <property type="entry name" value="IS200/IS605 family accessory protein TnpB-like domain"/>
    <property type="match status" value="1"/>
</dbReference>
<sequence>MLYNLFMGEYTVRKLKIGNTQQMSDLASASGELYSRTVVSFWRTVRNKDLWLKPSSMMRWHNSNKLHAHSADAVVQSFYSSLKSWRTRRKADPNAHPPRRRRRFFKVQWKSSAIKVRNGKLHLSNGKGNAPLIVDWNWETPKLVEMGWDGKQYEIRACYAVSQTQTVETGTVVGIDLGEIHLAVAHDGEQTFILNGRLLRSKRQYQNKLKAKLASLIHQKKRGSKPKKRLVRSKQRQLAKVKNQIKDILHKQTSKLVSTLKSRGVQTLAIGDVRDIRQRINFGTKVNQKLHQWSHGETRAFLTYKSQRLGMKVEIQCERYSSQVCPSCGQRHKPKNRTYKCKCGFEFHRDGVGCVNIRRKYLGCFDVPVVGVMAAPIGLRFRPHLQCSSVQAVAMHSEIISSL</sequence>
<evidence type="ECO:0000259" key="7">
    <source>
        <dbReference type="Pfam" id="PF07282"/>
    </source>
</evidence>
<keyword evidence="3" id="KW-0815">Transposition</keyword>
<reference evidence="8 9" key="1">
    <citation type="submission" date="2017-06" db="EMBL/GenBank/DDBJ databases">
        <title>Genome sequencing of cyanobaciteial culture collection at National Institute for Environmental Studies (NIES).</title>
        <authorList>
            <person name="Hirose Y."/>
            <person name="Shimura Y."/>
            <person name="Fujisawa T."/>
            <person name="Nakamura Y."/>
            <person name="Kawachi M."/>
        </authorList>
    </citation>
    <scope>NUCLEOTIDE SEQUENCE [LARGE SCALE GENOMIC DNA]</scope>
    <source>
        <strain evidence="8 9">NIES-23</strain>
    </source>
</reference>
<feature type="domain" description="Probable transposase IS891/IS1136/IS1341" evidence="6">
    <location>
        <begin position="158"/>
        <end position="276"/>
    </location>
</feature>
<comment type="similarity">
    <text evidence="1">In the C-terminal section; belongs to the transposase 35 family.</text>
</comment>
<keyword evidence="4" id="KW-0238">DNA-binding</keyword>
<comment type="similarity">
    <text evidence="2">In the N-terminal section; belongs to the transposase 2 family.</text>
</comment>
<dbReference type="PANTHER" id="PTHR30405">
    <property type="entry name" value="TRANSPOSASE"/>
    <property type="match status" value="1"/>
</dbReference>
<evidence type="ECO:0000313" key="9">
    <source>
        <dbReference type="Proteomes" id="UP000217507"/>
    </source>
</evidence>
<dbReference type="GO" id="GO:0032196">
    <property type="term" value="P:transposition"/>
    <property type="evidence" value="ECO:0007669"/>
    <property type="project" value="UniProtKB-KW"/>
</dbReference>
<evidence type="ECO:0000256" key="3">
    <source>
        <dbReference type="ARBA" id="ARBA00022578"/>
    </source>
</evidence>
<evidence type="ECO:0000256" key="5">
    <source>
        <dbReference type="ARBA" id="ARBA00023172"/>
    </source>
</evidence>
<evidence type="ECO:0000256" key="1">
    <source>
        <dbReference type="ARBA" id="ARBA00008761"/>
    </source>
</evidence>
<keyword evidence="5" id="KW-0233">DNA recombination</keyword>